<feature type="transmembrane region" description="Helical" evidence="8">
    <location>
        <begin position="180"/>
        <end position="203"/>
    </location>
</feature>
<feature type="transmembrane region" description="Helical" evidence="8">
    <location>
        <begin position="230"/>
        <end position="254"/>
    </location>
</feature>
<feature type="domain" description="ABC transmembrane type-2" evidence="9">
    <location>
        <begin position="130"/>
        <end position="372"/>
    </location>
</feature>
<evidence type="ECO:0000256" key="5">
    <source>
        <dbReference type="ARBA" id="ARBA00022692"/>
    </source>
</evidence>
<gene>
    <name evidence="10" type="ORF">H9777_02395</name>
</gene>
<reference evidence="10" key="1">
    <citation type="journal article" date="2021" name="PeerJ">
        <title>Extensive microbial diversity within the chicken gut microbiome revealed by metagenomics and culture.</title>
        <authorList>
            <person name="Gilroy R."/>
            <person name="Ravi A."/>
            <person name="Getino M."/>
            <person name="Pursley I."/>
            <person name="Horton D.L."/>
            <person name="Alikhan N.F."/>
            <person name="Baker D."/>
            <person name="Gharbi K."/>
            <person name="Hall N."/>
            <person name="Watson M."/>
            <person name="Adriaenssens E.M."/>
            <person name="Foster-Nyarko E."/>
            <person name="Jarju S."/>
            <person name="Secka A."/>
            <person name="Antonio M."/>
            <person name="Oren A."/>
            <person name="Chaudhuri R.R."/>
            <person name="La Ragione R."/>
            <person name="Hildebrand F."/>
            <person name="Pallen M.J."/>
        </authorList>
    </citation>
    <scope>NUCLEOTIDE SEQUENCE</scope>
    <source>
        <strain evidence="10">G4-2901</strain>
    </source>
</reference>
<dbReference type="EMBL" id="JAHLFW010000023">
    <property type="protein sequence ID" value="MBU3837178.1"/>
    <property type="molecule type" value="Genomic_DNA"/>
</dbReference>
<evidence type="ECO:0000256" key="7">
    <source>
        <dbReference type="ARBA" id="ARBA00023136"/>
    </source>
</evidence>
<dbReference type="Proteomes" id="UP000783796">
    <property type="component" value="Unassembled WGS sequence"/>
</dbReference>
<keyword evidence="3" id="KW-0813">Transport</keyword>
<comment type="subcellular location">
    <subcellularLocation>
        <location evidence="1">Cell membrane</location>
        <topology evidence="1">Multi-pass membrane protein</topology>
    </subcellularLocation>
</comment>
<evidence type="ECO:0000256" key="6">
    <source>
        <dbReference type="ARBA" id="ARBA00022989"/>
    </source>
</evidence>
<proteinExistence type="inferred from homology"/>
<evidence type="ECO:0000313" key="11">
    <source>
        <dbReference type="Proteomes" id="UP000783796"/>
    </source>
</evidence>
<organism evidence="10 11">
    <name type="scientific">Candidatus Phocaeicola faecigallinarum</name>
    <dbReference type="NCBI Taxonomy" id="2838732"/>
    <lineage>
        <taxon>Bacteria</taxon>
        <taxon>Pseudomonadati</taxon>
        <taxon>Bacteroidota</taxon>
        <taxon>Bacteroidia</taxon>
        <taxon>Bacteroidales</taxon>
        <taxon>Bacteroidaceae</taxon>
        <taxon>Phocaeicola</taxon>
    </lineage>
</organism>
<dbReference type="PANTHER" id="PTHR30294:SF29">
    <property type="entry name" value="MULTIDRUG ABC TRANSPORTER PERMEASE YBHS-RELATED"/>
    <property type="match status" value="1"/>
</dbReference>
<dbReference type="InterPro" id="IPR013525">
    <property type="entry name" value="ABC2_TM"/>
</dbReference>
<evidence type="ECO:0000256" key="3">
    <source>
        <dbReference type="ARBA" id="ARBA00022448"/>
    </source>
</evidence>
<protein>
    <submittedName>
        <fullName evidence="10">ABC transporter permease</fullName>
    </submittedName>
</protein>
<keyword evidence="4" id="KW-1003">Cell membrane</keyword>
<dbReference type="InterPro" id="IPR051449">
    <property type="entry name" value="ABC-2_transporter_component"/>
</dbReference>
<dbReference type="GO" id="GO:0005886">
    <property type="term" value="C:plasma membrane"/>
    <property type="evidence" value="ECO:0007669"/>
    <property type="project" value="UniProtKB-SubCell"/>
</dbReference>
<feature type="transmembrane region" description="Helical" evidence="8">
    <location>
        <begin position="260"/>
        <end position="280"/>
    </location>
</feature>
<keyword evidence="6 8" id="KW-1133">Transmembrane helix</keyword>
<evidence type="ECO:0000256" key="4">
    <source>
        <dbReference type="ARBA" id="ARBA00022475"/>
    </source>
</evidence>
<dbReference type="Pfam" id="PF12698">
    <property type="entry name" value="ABC2_membrane_3"/>
    <property type="match status" value="1"/>
</dbReference>
<dbReference type="PANTHER" id="PTHR30294">
    <property type="entry name" value="MEMBRANE COMPONENT OF ABC TRANSPORTER YHHJ-RELATED"/>
    <property type="match status" value="1"/>
</dbReference>
<evidence type="ECO:0000313" key="10">
    <source>
        <dbReference type="EMBL" id="MBU3837178.1"/>
    </source>
</evidence>
<evidence type="ECO:0000256" key="2">
    <source>
        <dbReference type="ARBA" id="ARBA00007783"/>
    </source>
</evidence>
<sequence length="373" mass="41773">MLKYLLEKEFKQIMRNKFIPKMIIAMPLFMMLIMPWAANQEVTNIRLTVVDNDRSVTSDELMRKVVSSGYFIFQSVSDGSEEALRDVDAGKADIILDIPNGFEKDLLTERVSGVMISSNSVNGTKGILGSSYLSTIVNDFAASLSGEMMMSQPAVTSSVGNSFRIMPQYKFNPHLDYKVFMVPAIMVMLLTMITGFLPAFNIVGEKEAGTIEQINVTPASRMQFILAKLIPYWCIGLIVFTLCMLLAVFVYSLIPVGSLLTIYLFAVVYIVAVSGMGLVVSNYSDTMQQAMFVIFFFIMIFLLMSGLLTPVASMPDWAQYITIFNPLKYFISVMRMVYLKGSGFVELVPYFLSLCGFAVVFNAWAILGYRKRS</sequence>
<dbReference type="Gene3D" id="3.40.1710.10">
    <property type="entry name" value="abc type-2 transporter like domain"/>
    <property type="match status" value="1"/>
</dbReference>
<comment type="similarity">
    <text evidence="2">Belongs to the ABC-2 integral membrane protein family.</text>
</comment>
<dbReference type="PROSITE" id="PS51012">
    <property type="entry name" value="ABC_TM2"/>
    <property type="match status" value="1"/>
</dbReference>
<keyword evidence="5 8" id="KW-0812">Transmembrane</keyword>
<dbReference type="AlphaFoldDB" id="A0A948WY95"/>
<feature type="transmembrane region" description="Helical" evidence="8">
    <location>
        <begin position="350"/>
        <end position="369"/>
    </location>
</feature>
<feature type="transmembrane region" description="Helical" evidence="8">
    <location>
        <begin position="21"/>
        <end position="38"/>
    </location>
</feature>
<accession>A0A948WY95</accession>
<evidence type="ECO:0000256" key="8">
    <source>
        <dbReference type="SAM" id="Phobius"/>
    </source>
</evidence>
<reference evidence="10" key="2">
    <citation type="submission" date="2021-04" db="EMBL/GenBank/DDBJ databases">
        <authorList>
            <person name="Gilroy R."/>
        </authorList>
    </citation>
    <scope>NUCLEOTIDE SEQUENCE</scope>
    <source>
        <strain evidence="10">G4-2901</strain>
    </source>
</reference>
<name>A0A948WY95_9BACT</name>
<feature type="transmembrane region" description="Helical" evidence="8">
    <location>
        <begin position="292"/>
        <end position="311"/>
    </location>
</feature>
<dbReference type="GO" id="GO:0140359">
    <property type="term" value="F:ABC-type transporter activity"/>
    <property type="evidence" value="ECO:0007669"/>
    <property type="project" value="InterPro"/>
</dbReference>
<keyword evidence="7 8" id="KW-0472">Membrane</keyword>
<evidence type="ECO:0000259" key="9">
    <source>
        <dbReference type="PROSITE" id="PS51012"/>
    </source>
</evidence>
<dbReference type="InterPro" id="IPR047817">
    <property type="entry name" value="ABC2_TM_bact-type"/>
</dbReference>
<evidence type="ECO:0000256" key="1">
    <source>
        <dbReference type="ARBA" id="ARBA00004651"/>
    </source>
</evidence>
<comment type="caution">
    <text evidence="10">The sequence shown here is derived from an EMBL/GenBank/DDBJ whole genome shotgun (WGS) entry which is preliminary data.</text>
</comment>